<reference evidence="1" key="2">
    <citation type="submission" date="2021-06" db="EMBL/GenBank/DDBJ databases">
        <title>Genomic Description and Analysis of Intracellular Bacteria, Candidatus Berkiella cookevillensis and Candidatus Berkiella aquae.</title>
        <authorList>
            <person name="Kidane D.T."/>
            <person name="Mehari Y.T."/>
            <person name="Rice F.C."/>
            <person name="Arivett B.A."/>
            <person name="Farone A.L."/>
            <person name="Berk S.G."/>
            <person name="Farone M.B."/>
        </authorList>
    </citation>
    <scope>NUCLEOTIDE SEQUENCE</scope>
    <source>
        <strain evidence="1">HT99</strain>
    </source>
</reference>
<gene>
    <name evidence="1" type="ORF">HT99x_000890</name>
</gene>
<evidence type="ECO:0000313" key="2">
    <source>
        <dbReference type="Proteomes" id="UP000051497"/>
    </source>
</evidence>
<dbReference type="Proteomes" id="UP000051497">
    <property type="component" value="Unassembled WGS sequence"/>
</dbReference>
<sequence>MMITLRKIFFLLLTVISFNGYCLTNEVISQEKAKLIKFIINKTSWPSGSIPKDRFTICLLGEPENAKILQQAFSKTQIKNRSLLVKALNKNEKAFPSCQILYITEAEMEPNEQKQLIDQYAKYPLLLLSDMEHFAHNGGSMNFVILQKAVALTVNMESLNKAKLSFDLKELDQVIVVPDNDDLK</sequence>
<dbReference type="AlphaFoldDB" id="A0AAE3HUW8"/>
<reference evidence="1" key="1">
    <citation type="journal article" date="2016" name="Genome Announc.">
        <title>Draft Genome Sequences of Two Novel Amoeba-Resistant Intranuclear Bacteria, 'Candidatus Berkiella cookevillensis' and 'Candidatus Berkiella aquae'.</title>
        <authorList>
            <person name="Mehari Y.T."/>
            <person name="Arivett B.A."/>
            <person name="Farone A.L."/>
            <person name="Gunderson J.H."/>
            <person name="Farone M.B."/>
        </authorList>
    </citation>
    <scope>NUCLEOTIDE SEQUENCE</scope>
    <source>
        <strain evidence="1">HT99</strain>
    </source>
</reference>
<name>A0AAE3HUW8_9GAMM</name>
<keyword evidence="2" id="KW-1185">Reference proteome</keyword>
<comment type="caution">
    <text evidence="1">The sequence shown here is derived from an EMBL/GenBank/DDBJ whole genome shotgun (WGS) entry which is preliminary data.</text>
</comment>
<dbReference type="EMBL" id="LKAJ02000001">
    <property type="protein sequence ID" value="MCS5709974.1"/>
    <property type="molecule type" value="Genomic_DNA"/>
</dbReference>
<dbReference type="InterPro" id="IPR025293">
    <property type="entry name" value="YfiR/HmsC-like"/>
</dbReference>
<dbReference type="Pfam" id="PF13689">
    <property type="entry name" value="DUF4154"/>
    <property type="match status" value="1"/>
</dbReference>
<organism evidence="1 2">
    <name type="scientific">Candidatus Berkiella aquae</name>
    <dbReference type="NCBI Taxonomy" id="295108"/>
    <lineage>
        <taxon>Bacteria</taxon>
        <taxon>Pseudomonadati</taxon>
        <taxon>Pseudomonadota</taxon>
        <taxon>Gammaproteobacteria</taxon>
        <taxon>Candidatus Berkiellales</taxon>
        <taxon>Candidatus Berkiellaceae</taxon>
        <taxon>Candidatus Berkiella</taxon>
    </lineage>
</organism>
<protein>
    <submittedName>
        <fullName evidence="1">YfiR family protein</fullName>
    </submittedName>
</protein>
<accession>A0AAE3HUW8</accession>
<evidence type="ECO:0000313" key="1">
    <source>
        <dbReference type="EMBL" id="MCS5709974.1"/>
    </source>
</evidence>
<proteinExistence type="predicted"/>